<feature type="domain" description="DUF403" evidence="1">
    <location>
        <begin position="509"/>
        <end position="815"/>
    </location>
</feature>
<feature type="domain" description="Circularly permuted ATP-grasp type 2" evidence="2">
    <location>
        <begin position="81"/>
        <end position="459"/>
    </location>
</feature>
<dbReference type="Pfam" id="PF14403">
    <property type="entry name" value="CP_ATPgrasp_2"/>
    <property type="match status" value="1"/>
</dbReference>
<dbReference type="Gene3D" id="3.30.1490.270">
    <property type="match status" value="1"/>
</dbReference>
<dbReference type="SUPFAM" id="SSF56059">
    <property type="entry name" value="Glutathione synthetase ATP-binding domain-like"/>
    <property type="match status" value="1"/>
</dbReference>
<sequence>MPDLLDRYPLTTGTYHELLDDSGAVRAHWRRLFDQLQRSTPAQLLQRQALLARQIQENGVTYNVYADPKGADRPWELDLLPHVIDAQEWKLLSAGIAQRARLLNAVLADLYGPQRLISEGLLPAELVFGHNNFLWPCQGITPPDSDFLHLYAVDLARTPDGRWWVTADRTQAPSGAGYALENRMIVSRAFPDLYRDLKVKHLSGFFRTLQETLARQAPCDGEAPLVVLLTPGRFNESYFEHLYLARQLGYPLVEGGDLTVRDATVYLKTLSGLRRVHAIMRRLDDDFCDPLELRTDSALGVPGLLEAVRQGRVLVANALGSGVLESPGLLGFLPKICQFLFGEELMLPSIATWWCGEPPVLAQALEKLPQLLIKPAFPSQSFTPVFGRDLSEEQRGQLAARMQARPYAYVAQELAQLSQAPVWQAEDGQIQPRAIGMRVYAVSGKDDYRVLPGGLTRVAAEADAEVVSMQRGGASKDTWVLGEQAPGSEQWKAQRTVGVHDLVRRDPYLPSRVVENLFWFGRYCERCDDSARLLRIMLARYVDGDDPQALQSAVSLGESLMLLPEEGELPERLLAAMLGDDWSFSLRSNLQRLQWAASQVRGKLSRENWQALVELQREALELETSEPDFGELLDFLNRLVMSLAALSGFALDDMTRDEGWRFLMIGRRLERLHFLSSSLAAFLRGEAVFDQAGLEWLLELGNSSITYRSRYLAVAQLIPVLDLLLLDEQNPHAVLFQLKLVARTLKRLNDDFGAPRETALPALVTRLSRFDLRCLENPLFGEASLRAALDGLADLLQEVADVSGQVSDRLALRHFAHVDDVSQRTVSV</sequence>
<dbReference type="InterPro" id="IPR007296">
    <property type="entry name" value="DUF403"/>
</dbReference>
<dbReference type="AlphaFoldDB" id="A0A923FU30"/>
<keyword evidence="5" id="KW-1185">Reference proteome</keyword>
<dbReference type="EMBL" id="JABWQX020000002">
    <property type="protein sequence ID" value="MBV4553435.1"/>
    <property type="molecule type" value="Genomic_DNA"/>
</dbReference>
<evidence type="ECO:0000313" key="3">
    <source>
        <dbReference type="EMBL" id="MBC3397391.1"/>
    </source>
</evidence>
<dbReference type="PANTHER" id="PTHR34595:SF2">
    <property type="entry name" value="BLR2978 PROTEIN"/>
    <property type="match status" value="1"/>
</dbReference>
<evidence type="ECO:0000259" key="2">
    <source>
        <dbReference type="Pfam" id="PF14403"/>
    </source>
</evidence>
<protein>
    <submittedName>
        <fullName evidence="3">Circularly permuted type 2 ATP-grasp protein</fullName>
    </submittedName>
</protein>
<evidence type="ECO:0000259" key="1">
    <source>
        <dbReference type="Pfam" id="PF04168"/>
    </source>
</evidence>
<accession>A0A923FU30</accession>
<comment type="caution">
    <text evidence="3">The sequence shown here is derived from an EMBL/GenBank/DDBJ whole genome shotgun (WGS) entry which is preliminary data.</text>
</comment>
<dbReference type="Pfam" id="PF04168">
    <property type="entry name" value="Alpha-E"/>
    <property type="match status" value="1"/>
</dbReference>
<reference evidence="4" key="3">
    <citation type="submission" date="2021-06" db="EMBL/GenBank/DDBJ databases">
        <title>Updating the genus Pseudomonas: Description of 43 new species and partition of the Pseudomonas putida group.</title>
        <authorList>
            <person name="Girard L."/>
            <person name="Lood C."/>
            <person name="Vandamme P."/>
            <person name="Rokni-Zadeh H."/>
            <person name="Van Noort V."/>
            <person name="Hofte M."/>
            <person name="Lavigne R."/>
            <person name="De Mot R."/>
        </authorList>
    </citation>
    <scope>NUCLEOTIDE SEQUENCE</scope>
    <source>
        <strain evidence="4">SWRI102</strain>
    </source>
</reference>
<dbReference type="InterPro" id="IPR025841">
    <property type="entry name" value="CP_ATPgrasp_2"/>
</dbReference>
<organism evidence="3">
    <name type="scientific">Pseudomonas marvdashtae</name>
    <dbReference type="NCBI Taxonomy" id="2745500"/>
    <lineage>
        <taxon>Bacteria</taxon>
        <taxon>Pseudomonadati</taxon>
        <taxon>Pseudomonadota</taxon>
        <taxon>Gammaproteobacteria</taxon>
        <taxon>Pseudomonadales</taxon>
        <taxon>Pseudomonadaceae</taxon>
        <taxon>Pseudomonas</taxon>
    </lineage>
</organism>
<evidence type="ECO:0000313" key="4">
    <source>
        <dbReference type="EMBL" id="MBV4553435.1"/>
    </source>
</evidence>
<reference evidence="3 5" key="1">
    <citation type="journal article" date="2020" name="Microorganisms">
        <title>Reliable Identification of Environmental Pseudomonas Isolates Using the rpoD Gene.</title>
        <authorList>
            <consortium name="The Broad Institute Genome Sequencing Platform"/>
            <person name="Girard L."/>
            <person name="Lood C."/>
            <person name="Rokni-Zadeh H."/>
            <person name="van Noort V."/>
            <person name="Lavigne R."/>
            <person name="De Mot R."/>
        </authorList>
    </citation>
    <scope>NUCLEOTIDE SEQUENCE</scope>
    <source>
        <strain evidence="3 5">SWRI102</strain>
    </source>
</reference>
<reference evidence="3" key="2">
    <citation type="submission" date="2020-07" db="EMBL/GenBank/DDBJ databases">
        <authorList>
            <person name="Lood C."/>
            <person name="Girard L."/>
        </authorList>
    </citation>
    <scope>NUCLEOTIDE SEQUENCE</scope>
    <source>
        <strain evidence="3">SWRI102</strain>
    </source>
</reference>
<dbReference type="EMBL" id="JABWQX010000007">
    <property type="protein sequence ID" value="MBC3397391.1"/>
    <property type="molecule type" value="Genomic_DNA"/>
</dbReference>
<dbReference type="Gene3D" id="3.40.50.11290">
    <property type="match status" value="1"/>
</dbReference>
<evidence type="ECO:0000313" key="5">
    <source>
        <dbReference type="Proteomes" id="UP000659438"/>
    </source>
</evidence>
<dbReference type="Proteomes" id="UP000659438">
    <property type="component" value="Unassembled WGS sequence"/>
</dbReference>
<dbReference type="RefSeq" id="WP_186638515.1">
    <property type="nucleotide sequence ID" value="NZ_JABWQX020000002.1"/>
</dbReference>
<name>A0A923FU30_9PSED</name>
<dbReference type="InterPro" id="IPR051680">
    <property type="entry name" value="ATP-dep_Glu-Cys_Ligase-2"/>
</dbReference>
<gene>
    <name evidence="4" type="ORF">HU742_020010</name>
    <name evidence="3" type="ORF">HU742_19435</name>
</gene>
<dbReference type="PANTHER" id="PTHR34595">
    <property type="entry name" value="BLR5612 PROTEIN"/>
    <property type="match status" value="1"/>
</dbReference>
<proteinExistence type="predicted"/>